<evidence type="ECO:0000313" key="4">
    <source>
        <dbReference type="Proteomes" id="UP000309215"/>
    </source>
</evidence>
<evidence type="ECO:0000313" key="3">
    <source>
        <dbReference type="EMBL" id="TKD02792.1"/>
    </source>
</evidence>
<name>A0A4U1J6N6_9BACT</name>
<dbReference type="Proteomes" id="UP000309215">
    <property type="component" value="Unassembled WGS sequence"/>
</dbReference>
<dbReference type="InterPro" id="IPR011990">
    <property type="entry name" value="TPR-like_helical_dom_sf"/>
</dbReference>
<organism evidence="3 4">
    <name type="scientific">Polyangium fumosum</name>
    <dbReference type="NCBI Taxonomy" id="889272"/>
    <lineage>
        <taxon>Bacteria</taxon>
        <taxon>Pseudomonadati</taxon>
        <taxon>Myxococcota</taxon>
        <taxon>Polyangia</taxon>
        <taxon>Polyangiales</taxon>
        <taxon>Polyangiaceae</taxon>
        <taxon>Polyangium</taxon>
    </lineage>
</organism>
<dbReference type="SUPFAM" id="SSF48452">
    <property type="entry name" value="TPR-like"/>
    <property type="match status" value="1"/>
</dbReference>
<sequence>MKVPWGIPLGAALALGAPAARAKEPSKPEVQLAKEMVRDAVVEAKAGRCNDAIPMLEQAIAIHETGEALLALGDCQATMGKLRMAVATWKHGEEIAEAQKDKARREAIEKKRKEIEPRIPTIRLKLPAGVTGVVVTIDGEALPETSLRAPVPVDPGAHQIEAKAPGYDPFSKKVEAEDEAKLTVEITFPGLPTSGASASTGSVVPLGTWIAGGAAVAFLGGGVAAYLLAGAHAEAGAIECQKRVQCGGDRIDSVRTFDGLALGAWIGAGLAAGAAVGIWALAPKKAKDEASARIVVGPGTVSLVGRF</sequence>
<dbReference type="OrthoDB" id="5382214at2"/>
<accession>A0A4U1J6N6</accession>
<dbReference type="EMBL" id="SSMQ01000033">
    <property type="protein sequence ID" value="TKD02792.1"/>
    <property type="molecule type" value="Genomic_DNA"/>
</dbReference>
<dbReference type="AlphaFoldDB" id="A0A4U1J6N6"/>
<dbReference type="Pfam" id="PF08308">
    <property type="entry name" value="PEGA"/>
    <property type="match status" value="1"/>
</dbReference>
<dbReference type="RefSeq" id="WP_136932198.1">
    <property type="nucleotide sequence ID" value="NZ_SSMQ01000033.1"/>
</dbReference>
<reference evidence="3 4" key="1">
    <citation type="submission" date="2019-04" db="EMBL/GenBank/DDBJ databases">
        <authorList>
            <person name="Li Y."/>
            <person name="Wang J."/>
        </authorList>
    </citation>
    <scope>NUCLEOTIDE SEQUENCE [LARGE SCALE GENOMIC DNA]</scope>
    <source>
        <strain evidence="3 4">DSM 14668</strain>
    </source>
</reference>
<gene>
    <name evidence="3" type="ORF">E8A74_28275</name>
</gene>
<keyword evidence="1" id="KW-0812">Transmembrane</keyword>
<feature type="transmembrane region" description="Helical" evidence="1">
    <location>
        <begin position="260"/>
        <end position="282"/>
    </location>
</feature>
<protein>
    <submittedName>
        <fullName evidence="3">PEGA domain-containing protein</fullName>
    </submittedName>
</protein>
<evidence type="ECO:0000256" key="1">
    <source>
        <dbReference type="SAM" id="Phobius"/>
    </source>
</evidence>
<keyword evidence="1" id="KW-0472">Membrane</keyword>
<evidence type="ECO:0000259" key="2">
    <source>
        <dbReference type="Pfam" id="PF08308"/>
    </source>
</evidence>
<feature type="domain" description="PEGA" evidence="2">
    <location>
        <begin position="131"/>
        <end position="188"/>
    </location>
</feature>
<proteinExistence type="predicted"/>
<comment type="caution">
    <text evidence="3">The sequence shown here is derived from an EMBL/GenBank/DDBJ whole genome shotgun (WGS) entry which is preliminary data.</text>
</comment>
<dbReference type="Gene3D" id="1.25.40.10">
    <property type="entry name" value="Tetratricopeptide repeat domain"/>
    <property type="match status" value="1"/>
</dbReference>
<keyword evidence="1" id="KW-1133">Transmembrane helix</keyword>
<dbReference type="InterPro" id="IPR013229">
    <property type="entry name" value="PEGA"/>
</dbReference>
<keyword evidence="4" id="KW-1185">Reference proteome</keyword>